<proteinExistence type="predicted"/>
<gene>
    <name evidence="1" type="ORF">EQ812_03445</name>
</gene>
<evidence type="ECO:0000313" key="2">
    <source>
        <dbReference type="Proteomes" id="UP000293637"/>
    </source>
</evidence>
<dbReference type="RefSeq" id="WP_002492864.1">
    <property type="nucleotide sequence ID" value="NZ_AP021848.1"/>
</dbReference>
<reference evidence="1 2" key="1">
    <citation type="journal article" date="2019" name="Sci. Transl. Med.">
        <title>Quorum sensing between bacterial species on the skin protects against epidermal injury in atopic dermatitis.</title>
        <authorList>
            <person name="Williams M.R."/>
        </authorList>
    </citation>
    <scope>NUCLEOTIDE SEQUENCE [LARGE SCALE GENOMIC DNA]</scope>
    <source>
        <strain evidence="1 2">E7</strain>
    </source>
</reference>
<comment type="caution">
    <text evidence="1">The sequence shown here is derived from an EMBL/GenBank/DDBJ whole genome shotgun (WGS) entry which is preliminary data.</text>
</comment>
<protein>
    <submittedName>
        <fullName evidence="1">Uncharacterized protein</fullName>
    </submittedName>
</protein>
<accession>A0A4Q9WD05</accession>
<organism evidence="1 2">
    <name type="scientific">Staphylococcus lugdunensis</name>
    <dbReference type="NCBI Taxonomy" id="28035"/>
    <lineage>
        <taxon>Bacteria</taxon>
        <taxon>Bacillati</taxon>
        <taxon>Bacillota</taxon>
        <taxon>Bacilli</taxon>
        <taxon>Bacillales</taxon>
        <taxon>Staphylococcaceae</taxon>
        <taxon>Staphylococcus</taxon>
    </lineage>
</organism>
<sequence length="82" mass="9576">MLTLKIQEVNSQNVIYKYYPNDDINIQPGIIHMDIDSLQIINVEKSEIEDKEKDNYLIHAIERIESNTSKKIFPKSELVAWG</sequence>
<dbReference type="AlphaFoldDB" id="A0A4Q9WD05"/>
<dbReference type="EMBL" id="SCHB01000002">
    <property type="protein sequence ID" value="TBW72908.1"/>
    <property type="molecule type" value="Genomic_DNA"/>
</dbReference>
<dbReference type="GeneID" id="58090116"/>
<evidence type="ECO:0000313" key="1">
    <source>
        <dbReference type="EMBL" id="TBW72908.1"/>
    </source>
</evidence>
<name>A0A4Q9WD05_STALU</name>
<dbReference type="Proteomes" id="UP000293637">
    <property type="component" value="Unassembled WGS sequence"/>
</dbReference>